<evidence type="ECO:0000256" key="2">
    <source>
        <dbReference type="ARBA" id="ARBA00022553"/>
    </source>
</evidence>
<dbReference type="InterPro" id="IPR016036">
    <property type="entry name" value="Malonyl_transacylase_ACP-bd"/>
</dbReference>
<dbReference type="Proteomes" id="UP000039046">
    <property type="component" value="Unassembled WGS sequence"/>
</dbReference>
<dbReference type="InterPro" id="IPR014031">
    <property type="entry name" value="Ketoacyl_synth_C"/>
</dbReference>
<dbReference type="HOGENOM" id="CLU_000022_31_1_1"/>
<dbReference type="Gene3D" id="3.40.366.10">
    <property type="entry name" value="Malonyl-Coenzyme A Acyl Carrier Protein, domain 2"/>
    <property type="match status" value="1"/>
</dbReference>
<dbReference type="SMART" id="SM00827">
    <property type="entry name" value="PKS_AT"/>
    <property type="match status" value="1"/>
</dbReference>
<dbReference type="Pfam" id="PF08240">
    <property type="entry name" value="ADH_N"/>
    <property type="match status" value="1"/>
</dbReference>
<dbReference type="Gene3D" id="3.30.70.3290">
    <property type="match status" value="1"/>
</dbReference>
<dbReference type="Gene3D" id="3.90.180.10">
    <property type="entry name" value="Medium-chain alcohol dehydrogenases, catalytic domain"/>
    <property type="match status" value="1"/>
</dbReference>
<dbReference type="CDD" id="cd02440">
    <property type="entry name" value="AdoMet_MTases"/>
    <property type="match status" value="1"/>
</dbReference>
<keyword evidence="3" id="KW-0489">Methyltransferase</keyword>
<feature type="region of interest" description="C-terminal hotdog fold" evidence="7">
    <location>
        <begin position="1127"/>
        <end position="1269"/>
    </location>
</feature>
<keyword evidence="6" id="KW-0511">Multifunctional enzyme</keyword>
<dbReference type="GO" id="GO:0044550">
    <property type="term" value="P:secondary metabolite biosynthetic process"/>
    <property type="evidence" value="ECO:0007669"/>
    <property type="project" value="TreeGrafter"/>
</dbReference>
<dbReference type="Pfam" id="PF21089">
    <property type="entry name" value="PKS_DH_N"/>
    <property type="match status" value="1"/>
</dbReference>
<keyword evidence="12" id="KW-1185">Reference proteome</keyword>
<dbReference type="SUPFAM" id="SSF52151">
    <property type="entry name" value="FabD/lysophospholipase-like"/>
    <property type="match status" value="1"/>
</dbReference>
<dbReference type="InterPro" id="IPR057326">
    <property type="entry name" value="KR_dom"/>
</dbReference>
<feature type="active site" description="Proton acceptor; for dehydratase activity" evidence="7">
    <location>
        <position position="1017"/>
    </location>
</feature>
<dbReference type="Gene3D" id="3.40.47.10">
    <property type="match status" value="1"/>
</dbReference>
<dbReference type="SUPFAM" id="SSF50129">
    <property type="entry name" value="GroES-like"/>
    <property type="match status" value="1"/>
</dbReference>
<dbReference type="PROSITE" id="PS52019">
    <property type="entry name" value="PKS_MFAS_DH"/>
    <property type="match status" value="1"/>
</dbReference>
<evidence type="ECO:0000256" key="7">
    <source>
        <dbReference type="PROSITE-ProRule" id="PRU01363"/>
    </source>
</evidence>
<evidence type="ECO:0000313" key="11">
    <source>
        <dbReference type="EMBL" id="CEJ81590.1"/>
    </source>
</evidence>
<dbReference type="STRING" id="1531966.A0A0A1T653"/>
<dbReference type="CDD" id="cd00833">
    <property type="entry name" value="PKS"/>
    <property type="match status" value="1"/>
</dbReference>
<dbReference type="InterPro" id="IPR020807">
    <property type="entry name" value="PKS_DH"/>
</dbReference>
<dbReference type="InterPro" id="IPR014030">
    <property type="entry name" value="Ketoacyl_synth_N"/>
</dbReference>
<feature type="domain" description="PKS/mFAS DH" evidence="10">
    <location>
        <begin position="985"/>
        <end position="1269"/>
    </location>
</feature>
<evidence type="ECO:0000256" key="6">
    <source>
        <dbReference type="ARBA" id="ARBA00023268"/>
    </source>
</evidence>
<dbReference type="Pfam" id="PF22621">
    <property type="entry name" value="CurL-like_PKS_C"/>
    <property type="match status" value="1"/>
</dbReference>
<dbReference type="InterPro" id="IPR049551">
    <property type="entry name" value="PKS_DH_C"/>
</dbReference>
<dbReference type="Pfam" id="PF00109">
    <property type="entry name" value="ketoacyl-synt"/>
    <property type="match status" value="1"/>
</dbReference>
<dbReference type="InterPro" id="IPR011032">
    <property type="entry name" value="GroES-like_sf"/>
</dbReference>
<gene>
    <name evidence="11" type="ORF">VHEMI01710</name>
</gene>
<sequence length="2573" mass="282159">MPLKPPPAPPIAIVGMGMRLPGGISTAEGFWDLLVNKKSGKCRVPDSRYHVDAFSGDQTHQQNVATDQGYFLDVDIKAFDAGFFNFPRMGLDITDPQLRLLLEVVWECMESAGQTTLCSTNTGVFVGTFGEDWHNILHRDTSTPNLYRAIGSGDYSLSNVLSWQYDLSGPSMTIRSACSSSLSALHIACQALYNGDCPAAIVAGCSLIMDPTMTIDMSQGGILSSSASCKTFDADADGFARGEAINAILLKPLEDALRDGDPIRAVIRSTSVNSDGRTTSIGTPNQAAQTQMIRRAYERAGIEDFSKTPFIECHGTGTIRGDPTEAAAVAKVFGDRGAYIGSVKTNLGHGEGAAALTSIIKAVLSLENTTIPPNINFSTPNPNIPFEEYKLQVPVEPIPWPKDRHERISINSFGIGGANGHVILDSAASFGVKTKALTRQPSEVSTTDLGAISMQASENSSDDSSETKSEWEVISEMSSVESSEDIPKIQESRSLKKILANRIKTNAAESVKNVAIERTNQSLPFLLPISAESERSLEGRIHDLKQYLDDRPECLGSAAHTLSLRRVHLKHRAFAVTTASTDGLLEFEPREKASTAVSSDDGIAFVFTGQGAQWPGMGRSLLATIPSFLEDIRAMDEVLQQLTPPPAWNMEEFLSHSHQTNAQDVNKAEFSQPLCTAIQIGLVNFLSKCGISPKAVMGHSSGEIAAAYSAGALTMSEAILAAYFRGLATKSPECSRGGGMAAVGLGKEAFATYANEGVRVACENSPTSITISGDLDVVHSTLEAIKSADAAVFTRILPVNIAYHSDHMRKIGQIYEDMLKPHLSARAPDCPFYSTVTGGCAQVETRLDAEYWRRNLESPVLFNTTMAKLLNNVPDVSTILEIGPHPALRGPIGQILKQDRQKHGPSTKGSPNYVATLRREETPCSSLLVAVGKLFVLGHDVDFANLCPPAPVLTDLPNYPWNRDQRFWKESRLSEAWRLRKHPHHELLGSRCAEAAESEPMWRNVLHHSDVPWLADHKVESDIVLPAAGYIAMMGEAIRQYLGSQAYELRNLMIKSVLLVPPKNPVEVITTMRPLRLTGLSNSASWWTFSISSFDGTSWVENCMAEGKIAEERSSEGNAMADIPPHVRQVPTGYFYNHIRHLGLKCGPSFQLLNDTFAHTTDYSAIGTLHNDVAKYEAPYAVHPAVIDACVQLTVLAYCRGISRELKNLALPVEIQHIVIYPGTGDLDAKATIAPETYAGTALAATKDGNLVVKLENGLYVPFNTGQHLSNKAPLHAARVEWLPDIDCLENTNELLTLRRSNIDKLTLAEKGCILSILQLVDVMESLKTPLSGHFIKYGAWLAKERNLILQGQPDDIDPEARQWASLDTDAREKLLDALVEQVSDPENATLCGTIKIYQALSRRSRAEPILTGQANPLELLLEDDGLRHFYDLLNEPVNIDKFVSLCAHSKPVMKVLEIGAGTGAMSEVFLKSLVSDSRLRMYSQYLFTDLSSDFFAPAKDRLKAFDQVEYKVLDIETDPAEQGFELGSFDLIIVSNVLHATSTIRVGLENIRALLRPGGRLYLHEPVFSMRWRLLHIFTGLLPEWWIGQDDDRSEDPCVSVQRWADELELTGFSGTDVVTLDEEDPKNAVCAHIISTNPAPVPDPNTILLLYHVEKPEFGYRLAEALEQQDVPTQWVKLGHEDDFIDGLDTISTIDLEGPFFNEISEEDYKTFLGYLAKFKSESGMLWLTRPAQIGCTDPAYGISSGYIRSIRLELGIDFWTLELDNLNVSAITSTMAVCKKFRQRSPSNETIDSEYAVKNGTVYTGRYHWVSIEEELRYERNNDPKKLLLGQPGVLSSMELVHCDAIQPLDDEVEVDVRYMGVNFRDVMVAMGIIRSSTDDFGLEASGVITKIGKAVADLKVGDRVVVLGEKMFTTRRVLPAKHIHRIPEGISLEEAATIPVVYITAIHALCNLGNLSQGQSVLIHSAAGGVGQAAIHISQIIGAEIYATVGNDEKAQHLVDQFGISRERIFDSRSSSFRDNVLRATGGRGVDIVLNSLSGELLHASWECVAKNGKMMEIGKRDMLAHGHLALDGFQSNRTFYGVDIRDLGSVLPRSMDKFAELLDKRQLKPIQPIHVFSMEQAPDAFRFMKAGQHFGKIVIKMPEATETIIVRKPHEPTLLSPTSTYLLVGGLGGLGKEIAKWMVERGARSFLFLSPSANDRSKHGCFFKELETQGCRLTLISGSVIDMADVVKAIEAAPTAIAGVVHMPMTLRDLPLLEVTYDDWRAVQDPKVKGAWNLHKALSTNALEFFVLFSSIVSVTGHPCQSNYASANSFLDSFVQFRHGLDLPCSVINLGAVEGIGILESQPQKLNQLRQLGVYILQEEHVMQAFRIAIQRGSSADGLQPVGSQNALVTKSQLVVGLRTTRSLAESRNTRLFTSDVRFSMYLNLDTEDKLASTGQDDELQALLRDAEQDPTLLDLPEALKRTSWEIGLTLFRFLALPLEDLDTSMTLQSIGVDSLVSIEIRNWWRKTMKTEVTVLEIMKAGTINGLGRLAISSIKQTLGIAEDAAPAGDGASAKGYVASSAPP</sequence>
<protein>
    <recommendedName>
        <fullName evidence="13">Carrier domain-containing protein</fullName>
    </recommendedName>
</protein>
<dbReference type="InterPro" id="IPR049552">
    <property type="entry name" value="PKS_DH_N"/>
</dbReference>
<dbReference type="InterPro" id="IPR014043">
    <property type="entry name" value="Acyl_transferase_dom"/>
</dbReference>
<dbReference type="InterPro" id="IPR013217">
    <property type="entry name" value="Methyltransf_12"/>
</dbReference>
<dbReference type="InterPro" id="IPR032821">
    <property type="entry name" value="PKS_assoc"/>
</dbReference>
<dbReference type="PANTHER" id="PTHR43775:SF49">
    <property type="entry name" value="SYNTHASE, PUTATIVE (JCVI)-RELATED"/>
    <property type="match status" value="1"/>
</dbReference>
<dbReference type="GO" id="GO:0004312">
    <property type="term" value="F:fatty acid synthase activity"/>
    <property type="evidence" value="ECO:0007669"/>
    <property type="project" value="TreeGrafter"/>
</dbReference>
<dbReference type="GO" id="GO:1901336">
    <property type="term" value="P:lactone biosynthetic process"/>
    <property type="evidence" value="ECO:0007669"/>
    <property type="project" value="UniProtKB-ARBA"/>
</dbReference>
<name>A0A0A1T653_9HYPO</name>
<dbReference type="CDD" id="cd05195">
    <property type="entry name" value="enoyl_red"/>
    <property type="match status" value="1"/>
</dbReference>
<dbReference type="FunFam" id="3.40.50.720:FF:000209">
    <property type="entry name" value="Polyketide synthase Pks12"/>
    <property type="match status" value="1"/>
</dbReference>
<dbReference type="PANTHER" id="PTHR43775">
    <property type="entry name" value="FATTY ACID SYNTHASE"/>
    <property type="match status" value="1"/>
</dbReference>
<dbReference type="InterPro" id="IPR042104">
    <property type="entry name" value="PKS_dehydratase_sf"/>
</dbReference>
<evidence type="ECO:0008006" key="13">
    <source>
        <dbReference type="Google" id="ProtNLM"/>
    </source>
</evidence>
<feature type="region of interest" description="Disordered" evidence="8">
    <location>
        <begin position="441"/>
        <end position="470"/>
    </location>
</feature>
<dbReference type="InterPro" id="IPR016039">
    <property type="entry name" value="Thiolase-like"/>
</dbReference>
<dbReference type="EMBL" id="CDHN01000001">
    <property type="protein sequence ID" value="CEJ81590.1"/>
    <property type="molecule type" value="Genomic_DNA"/>
</dbReference>
<dbReference type="InterPro" id="IPR029063">
    <property type="entry name" value="SAM-dependent_MTases_sf"/>
</dbReference>
<keyword evidence="1" id="KW-0596">Phosphopantetheine</keyword>
<dbReference type="InterPro" id="IPR013154">
    <property type="entry name" value="ADH-like_N"/>
</dbReference>
<feature type="active site" description="Proton donor; for dehydratase activity" evidence="7">
    <location>
        <position position="1188"/>
    </location>
</feature>
<accession>A0A0A1T653</accession>
<keyword evidence="2" id="KW-0597">Phosphoprotein</keyword>
<dbReference type="InterPro" id="IPR036736">
    <property type="entry name" value="ACP-like_sf"/>
</dbReference>
<feature type="compositionally biased region" description="Polar residues" evidence="8">
    <location>
        <begin position="441"/>
        <end position="459"/>
    </location>
</feature>
<dbReference type="Pfam" id="PF23297">
    <property type="entry name" value="ACP_SdgA_C"/>
    <property type="match status" value="1"/>
</dbReference>
<dbReference type="Pfam" id="PF08659">
    <property type="entry name" value="KR"/>
    <property type="match status" value="1"/>
</dbReference>
<dbReference type="SUPFAM" id="SSF55048">
    <property type="entry name" value="Probable ACP-binding domain of malonyl-CoA ACP transacylase"/>
    <property type="match status" value="1"/>
</dbReference>
<dbReference type="Pfam" id="PF02801">
    <property type="entry name" value="Ketoacyl-synt_C"/>
    <property type="match status" value="1"/>
</dbReference>
<dbReference type="GO" id="GO:0016491">
    <property type="term" value="F:oxidoreductase activity"/>
    <property type="evidence" value="ECO:0007669"/>
    <property type="project" value="UniProtKB-KW"/>
</dbReference>
<dbReference type="SMART" id="SM00826">
    <property type="entry name" value="PKS_DH"/>
    <property type="match status" value="1"/>
</dbReference>
<dbReference type="Gene3D" id="3.40.50.150">
    <property type="entry name" value="Vaccinia Virus protein VP39"/>
    <property type="match status" value="1"/>
</dbReference>
<dbReference type="Pfam" id="PF00698">
    <property type="entry name" value="Acyl_transf_1"/>
    <property type="match status" value="1"/>
</dbReference>
<evidence type="ECO:0000256" key="3">
    <source>
        <dbReference type="ARBA" id="ARBA00022603"/>
    </source>
</evidence>
<evidence type="ECO:0000256" key="5">
    <source>
        <dbReference type="ARBA" id="ARBA00023002"/>
    </source>
</evidence>
<evidence type="ECO:0000256" key="4">
    <source>
        <dbReference type="ARBA" id="ARBA00022679"/>
    </source>
</evidence>
<dbReference type="SUPFAM" id="SSF53335">
    <property type="entry name" value="S-adenosyl-L-methionine-dependent methyltransferases"/>
    <property type="match status" value="1"/>
</dbReference>
<dbReference type="InterPro" id="IPR020843">
    <property type="entry name" value="ER"/>
</dbReference>
<dbReference type="InterPro" id="IPR001227">
    <property type="entry name" value="Ac_transferase_dom_sf"/>
</dbReference>
<keyword evidence="4" id="KW-0808">Transferase</keyword>
<dbReference type="Pfam" id="PF08242">
    <property type="entry name" value="Methyltransf_12"/>
    <property type="match status" value="1"/>
</dbReference>
<evidence type="ECO:0000313" key="12">
    <source>
        <dbReference type="Proteomes" id="UP000039046"/>
    </source>
</evidence>
<dbReference type="Gene3D" id="3.10.129.110">
    <property type="entry name" value="Polyketide synthase dehydratase"/>
    <property type="match status" value="1"/>
</dbReference>
<dbReference type="OrthoDB" id="4949127at2759"/>
<dbReference type="SMART" id="SM00829">
    <property type="entry name" value="PKS_ER"/>
    <property type="match status" value="1"/>
</dbReference>
<dbReference type="SMART" id="SM00825">
    <property type="entry name" value="PKS_KS"/>
    <property type="match status" value="1"/>
</dbReference>
<dbReference type="Pfam" id="PF14765">
    <property type="entry name" value="PS-DH"/>
    <property type="match status" value="1"/>
</dbReference>
<evidence type="ECO:0000256" key="8">
    <source>
        <dbReference type="SAM" id="MobiDB-lite"/>
    </source>
</evidence>
<dbReference type="InterPro" id="IPR020841">
    <property type="entry name" value="PKS_Beta-ketoAc_synthase_dom"/>
</dbReference>
<proteinExistence type="predicted"/>
<keyword evidence="5" id="KW-0560">Oxidoreductase</keyword>
<dbReference type="Pfam" id="PF16197">
    <property type="entry name" value="KAsynt_C_assoc"/>
    <property type="match status" value="1"/>
</dbReference>
<dbReference type="SUPFAM" id="SSF47336">
    <property type="entry name" value="ACP-like"/>
    <property type="match status" value="1"/>
</dbReference>
<dbReference type="GO" id="GO:0008168">
    <property type="term" value="F:methyltransferase activity"/>
    <property type="evidence" value="ECO:0007669"/>
    <property type="project" value="UniProtKB-KW"/>
</dbReference>
<dbReference type="InterPro" id="IPR016035">
    <property type="entry name" value="Acyl_Trfase/lysoPLipase"/>
</dbReference>
<evidence type="ECO:0000256" key="1">
    <source>
        <dbReference type="ARBA" id="ARBA00022450"/>
    </source>
</evidence>
<dbReference type="Pfam" id="PF13602">
    <property type="entry name" value="ADH_zinc_N_2"/>
    <property type="match status" value="1"/>
</dbReference>
<dbReference type="InterPro" id="IPR013968">
    <property type="entry name" value="PKS_KR"/>
</dbReference>
<dbReference type="GO" id="GO:0032259">
    <property type="term" value="P:methylation"/>
    <property type="evidence" value="ECO:0007669"/>
    <property type="project" value="UniProtKB-KW"/>
</dbReference>
<dbReference type="InterPro" id="IPR036291">
    <property type="entry name" value="NAD(P)-bd_dom_sf"/>
</dbReference>
<dbReference type="GO" id="GO:0006633">
    <property type="term" value="P:fatty acid biosynthetic process"/>
    <property type="evidence" value="ECO:0007669"/>
    <property type="project" value="TreeGrafter"/>
</dbReference>
<dbReference type="InterPro" id="IPR009081">
    <property type="entry name" value="PP-bd_ACP"/>
</dbReference>
<feature type="domain" description="Ketosynthase family 3 (KS3)" evidence="9">
    <location>
        <begin position="8"/>
        <end position="426"/>
    </location>
</feature>
<dbReference type="SUPFAM" id="SSF53901">
    <property type="entry name" value="Thiolase-like"/>
    <property type="match status" value="1"/>
</dbReference>
<dbReference type="SUPFAM" id="SSF51735">
    <property type="entry name" value="NAD(P)-binding Rossmann-fold domains"/>
    <property type="match status" value="2"/>
</dbReference>
<dbReference type="InterPro" id="IPR050091">
    <property type="entry name" value="PKS_NRPS_Biosynth_Enz"/>
</dbReference>
<reference evidence="11 12" key="1">
    <citation type="journal article" date="2015" name="Genome Announc.">
        <title>Draft Genome Sequence and Gene Annotation of the Entomopathogenic Fungus Verticillium hemipterigenum.</title>
        <authorList>
            <person name="Horn F."/>
            <person name="Habel A."/>
            <person name="Scharf D.H."/>
            <person name="Dworschak J."/>
            <person name="Brakhage A.A."/>
            <person name="Guthke R."/>
            <person name="Hertweck C."/>
            <person name="Linde J."/>
        </authorList>
    </citation>
    <scope>NUCLEOTIDE SEQUENCE [LARGE SCALE GENOMIC DNA]</scope>
</reference>
<dbReference type="Gene3D" id="3.40.50.720">
    <property type="entry name" value="NAD(P)-binding Rossmann-like Domain"/>
    <property type="match status" value="2"/>
</dbReference>
<dbReference type="InterPro" id="IPR049900">
    <property type="entry name" value="PKS_mFAS_DH"/>
</dbReference>
<organism evidence="11 12">
    <name type="scientific">[Torrubiella] hemipterigena</name>
    <dbReference type="NCBI Taxonomy" id="1531966"/>
    <lineage>
        <taxon>Eukaryota</taxon>
        <taxon>Fungi</taxon>
        <taxon>Dikarya</taxon>
        <taxon>Ascomycota</taxon>
        <taxon>Pezizomycotina</taxon>
        <taxon>Sordariomycetes</taxon>
        <taxon>Hypocreomycetidae</taxon>
        <taxon>Hypocreales</taxon>
        <taxon>Clavicipitaceae</taxon>
        <taxon>Clavicipitaceae incertae sedis</taxon>
        <taxon>'Torrubiella' clade</taxon>
    </lineage>
</organism>
<feature type="region of interest" description="N-terminal hotdog fold" evidence="7">
    <location>
        <begin position="985"/>
        <end position="1114"/>
    </location>
</feature>
<dbReference type="PROSITE" id="PS52004">
    <property type="entry name" value="KS3_2"/>
    <property type="match status" value="1"/>
</dbReference>
<evidence type="ECO:0000259" key="10">
    <source>
        <dbReference type="PROSITE" id="PS52019"/>
    </source>
</evidence>
<evidence type="ECO:0000259" key="9">
    <source>
        <dbReference type="PROSITE" id="PS52004"/>
    </source>
</evidence>
<dbReference type="SMART" id="SM00822">
    <property type="entry name" value="PKS_KR"/>
    <property type="match status" value="1"/>
</dbReference>